<evidence type="ECO:0000313" key="1">
    <source>
        <dbReference type="EMBL" id="KAJ3553007.1"/>
    </source>
</evidence>
<comment type="caution">
    <text evidence="1">The sequence shown here is derived from an EMBL/GenBank/DDBJ whole genome shotgun (WGS) entry which is preliminary data.</text>
</comment>
<sequence>MVKMEEVQASIDAVALLGSQDGDAVRKILEDDKEAAGAGHHNLKGIRIFETKKVKHFKKEEPNDVAMDVDSDSQDAPPKLPFSGEELDADPVLSLLGVTVNMRDTPRLCRYLNPAIVTRVKTSSLNLLVAWLFEIATSPSQDALLGQRAFESLMTIARHSLPIASLSQFVLSALLRLGAKSETLERIGIPIPILSVPDSLVIDEEVRHRILARVVDVIRTFAGNNAVYSDDLPDLILSLLSIALEPSSSPELQTDIMVTIDVLGSCVPSGSDGFSHLESDICSKVLSYAANFKPVNKAFLLSFFCGGSVRTARIARWLARRLLLPDAESATYSDYPPLKPLIALVTPRSGSKEVFDIPGNSEEENYFEDLASYVEILSYCLNDIDKYAQDEREKEKSDGLAVTSSYASPGKSVEKPLTELEQLKHSLDRLHGKIADTRSVDLARSAAKAALQQLAIRIHYTRGAVRGRGPARSNGGGLKSWLKPIKRSSAT</sequence>
<reference evidence="1" key="1">
    <citation type="submission" date="2022-07" db="EMBL/GenBank/DDBJ databases">
        <title>Genome Sequence of Phlebia brevispora.</title>
        <authorList>
            <person name="Buettner E."/>
        </authorList>
    </citation>
    <scope>NUCLEOTIDE SEQUENCE</scope>
    <source>
        <strain evidence="1">MPL23</strain>
    </source>
</reference>
<proteinExistence type="predicted"/>
<evidence type="ECO:0000313" key="2">
    <source>
        <dbReference type="Proteomes" id="UP001148662"/>
    </source>
</evidence>
<accession>A0ACC1T4T2</accession>
<organism evidence="1 2">
    <name type="scientific">Phlebia brevispora</name>
    <dbReference type="NCBI Taxonomy" id="194682"/>
    <lineage>
        <taxon>Eukaryota</taxon>
        <taxon>Fungi</taxon>
        <taxon>Dikarya</taxon>
        <taxon>Basidiomycota</taxon>
        <taxon>Agaricomycotina</taxon>
        <taxon>Agaricomycetes</taxon>
        <taxon>Polyporales</taxon>
        <taxon>Meruliaceae</taxon>
        <taxon>Phlebia</taxon>
    </lineage>
</organism>
<name>A0ACC1T4T2_9APHY</name>
<protein>
    <submittedName>
        <fullName evidence="1">Uncharacterized protein</fullName>
    </submittedName>
</protein>
<gene>
    <name evidence="1" type="ORF">NM688_g3850</name>
</gene>
<dbReference type="Proteomes" id="UP001148662">
    <property type="component" value="Unassembled WGS sequence"/>
</dbReference>
<dbReference type="EMBL" id="JANHOG010000590">
    <property type="protein sequence ID" value="KAJ3553007.1"/>
    <property type="molecule type" value="Genomic_DNA"/>
</dbReference>
<keyword evidence="2" id="KW-1185">Reference proteome</keyword>